<dbReference type="Gene3D" id="3.30.70.1790">
    <property type="entry name" value="RepB DNA-primase, N-terminal domain"/>
    <property type="match status" value="1"/>
</dbReference>
<gene>
    <name evidence="2" type="ORF">JAZ07_15660</name>
</gene>
<evidence type="ECO:0000259" key="1">
    <source>
        <dbReference type="Pfam" id="PF16793"/>
    </source>
</evidence>
<feature type="domain" description="RepB-like DNA primase" evidence="1">
    <location>
        <begin position="113"/>
        <end position="189"/>
    </location>
</feature>
<dbReference type="Proteomes" id="UP000886667">
    <property type="component" value="Unassembled WGS sequence"/>
</dbReference>
<protein>
    <submittedName>
        <fullName evidence="2">RepB family DNA primase</fullName>
    </submittedName>
</protein>
<reference evidence="2" key="1">
    <citation type="journal article" date="2021" name="Proc. Natl. Acad. Sci. U.S.A.">
        <title>Global biogeography of chemosynthetic symbionts reveals both localized and globally distributed symbiont groups. .</title>
        <authorList>
            <person name="Osvatic J.T."/>
            <person name="Wilkins L.G.E."/>
            <person name="Leibrecht L."/>
            <person name="Leray M."/>
            <person name="Zauner S."/>
            <person name="Polzin J."/>
            <person name="Camacho Y."/>
            <person name="Gros O."/>
            <person name="van Gils J.A."/>
            <person name="Eisen J.A."/>
            <person name="Petersen J.M."/>
            <person name="Yuen B."/>
        </authorList>
    </citation>
    <scope>NUCLEOTIDE SEQUENCE</scope>
    <source>
        <strain evidence="2">MAGclacostrist064TRANS</strain>
    </source>
</reference>
<accession>A0A9E4KH09</accession>
<dbReference type="AlphaFoldDB" id="A0A9E4KH09"/>
<evidence type="ECO:0000313" key="2">
    <source>
        <dbReference type="EMBL" id="MCG7947779.1"/>
    </source>
</evidence>
<name>A0A9E4KH09_9GAMM</name>
<organism evidence="2 3">
    <name type="scientific">Candidatus Thiodiazotropha taylori</name>
    <dbReference type="NCBI Taxonomy" id="2792791"/>
    <lineage>
        <taxon>Bacteria</taxon>
        <taxon>Pseudomonadati</taxon>
        <taxon>Pseudomonadota</taxon>
        <taxon>Gammaproteobacteria</taxon>
        <taxon>Chromatiales</taxon>
        <taxon>Sedimenticolaceae</taxon>
        <taxon>Candidatus Thiodiazotropha</taxon>
    </lineage>
</organism>
<sequence>MKRRFQRDPCVSHLTSWILQTGRELKPDRQQAESFLQALDAEDRPFSFRTFSDSAYTRSGSEDPLEKALHGSLADCWESLVQLNSKGAVITATINQTNGTGRSVEDICRVRAIFIDDDQGVDVEWFTVQPHIQVVTSPDHYHYYWRVEDFPLSQFQTCQQRLARRYQGDSRVQALNQSMQLPGFWRRKRLSHPRLPRIMAISEAPPLNRQLVEKLVGG</sequence>
<dbReference type="InterPro" id="IPR039459">
    <property type="entry name" value="RepB-like_DNA_primase_dom"/>
</dbReference>
<evidence type="ECO:0000313" key="3">
    <source>
        <dbReference type="Proteomes" id="UP000886667"/>
    </source>
</evidence>
<dbReference type="Pfam" id="PF16793">
    <property type="entry name" value="RepB_primase"/>
    <property type="match status" value="1"/>
</dbReference>
<proteinExistence type="predicted"/>
<dbReference type="EMBL" id="JAEPCM010000560">
    <property type="protein sequence ID" value="MCG7947779.1"/>
    <property type="molecule type" value="Genomic_DNA"/>
</dbReference>
<comment type="caution">
    <text evidence="2">The sequence shown here is derived from an EMBL/GenBank/DDBJ whole genome shotgun (WGS) entry which is preliminary data.</text>
</comment>